<dbReference type="RefSeq" id="WP_345440436.1">
    <property type="nucleotide sequence ID" value="NZ_BAABHK010000019.1"/>
</dbReference>
<evidence type="ECO:0000313" key="2">
    <source>
        <dbReference type="Proteomes" id="UP001501442"/>
    </source>
</evidence>
<sequence>MTMRRNDNNGWTVEESSDGSTLIRWRVHPERVDYLEDHQRAILTEDARGRGMTLLEYVGWVGRMPDSELHVYRDQIMAGNGGPRLAAVYDAWLDARSIVREFQMLFPGLRPGEPDTWA</sequence>
<keyword evidence="2" id="KW-1185">Reference proteome</keyword>
<reference evidence="2" key="1">
    <citation type="journal article" date="2019" name="Int. J. Syst. Evol. Microbiol.">
        <title>The Global Catalogue of Microorganisms (GCM) 10K type strain sequencing project: providing services to taxonomists for standard genome sequencing and annotation.</title>
        <authorList>
            <consortium name="The Broad Institute Genomics Platform"/>
            <consortium name="The Broad Institute Genome Sequencing Center for Infectious Disease"/>
            <person name="Wu L."/>
            <person name="Ma J."/>
        </authorList>
    </citation>
    <scope>NUCLEOTIDE SEQUENCE [LARGE SCALE GENOMIC DNA]</scope>
    <source>
        <strain evidence="2">JCM 17939</strain>
    </source>
</reference>
<accession>A0ABP8UR16</accession>
<comment type="caution">
    <text evidence="1">The sequence shown here is derived from an EMBL/GenBank/DDBJ whole genome shotgun (WGS) entry which is preliminary data.</text>
</comment>
<proteinExistence type="predicted"/>
<protein>
    <submittedName>
        <fullName evidence="1">Uncharacterized protein</fullName>
    </submittedName>
</protein>
<evidence type="ECO:0000313" key="1">
    <source>
        <dbReference type="EMBL" id="GAA4637389.1"/>
    </source>
</evidence>
<gene>
    <name evidence="1" type="ORF">GCM10023196_091000</name>
</gene>
<dbReference type="Proteomes" id="UP001501442">
    <property type="component" value="Unassembled WGS sequence"/>
</dbReference>
<name>A0ABP8UR16_9ACTN</name>
<dbReference type="EMBL" id="BAABHK010000019">
    <property type="protein sequence ID" value="GAA4637389.1"/>
    <property type="molecule type" value="Genomic_DNA"/>
</dbReference>
<organism evidence="1 2">
    <name type="scientific">Actinoallomurus vinaceus</name>
    <dbReference type="NCBI Taxonomy" id="1080074"/>
    <lineage>
        <taxon>Bacteria</taxon>
        <taxon>Bacillati</taxon>
        <taxon>Actinomycetota</taxon>
        <taxon>Actinomycetes</taxon>
        <taxon>Streptosporangiales</taxon>
        <taxon>Thermomonosporaceae</taxon>
        <taxon>Actinoallomurus</taxon>
    </lineage>
</organism>